<organism evidence="1 2">
    <name type="scientific">Trichomonas vaginalis (strain ATCC PRA-98 / G3)</name>
    <dbReference type="NCBI Taxonomy" id="412133"/>
    <lineage>
        <taxon>Eukaryota</taxon>
        <taxon>Metamonada</taxon>
        <taxon>Parabasalia</taxon>
        <taxon>Trichomonadida</taxon>
        <taxon>Trichomonadidae</taxon>
        <taxon>Trichomonas</taxon>
    </lineage>
</organism>
<gene>
    <name evidence="1" type="ORF">TVAG_351730</name>
</gene>
<proteinExistence type="predicted"/>
<dbReference type="AlphaFoldDB" id="A2DZQ7"/>
<dbReference type="RefSeq" id="XP_001326348.1">
    <property type="nucleotide sequence ID" value="XM_001326313.1"/>
</dbReference>
<dbReference type="VEuPathDB" id="TrichDB:TVAG_351730"/>
<dbReference type="Proteomes" id="UP000001542">
    <property type="component" value="Unassembled WGS sequence"/>
</dbReference>
<keyword evidence="2" id="KW-1185">Reference proteome</keyword>
<accession>A2DZQ7</accession>
<dbReference type="KEGG" id="tva:4772113"/>
<sequence>MTAIGKFRLEYHNSAEEEEDENWRAWAELMTAIGKFRLEYHNAAEEDDDNMNFRWRWGPVDIDLELNEDKKVEPKKGLRKLLEEYLKEHPIRPFRPIPPPIFKPYKPLRPFFGAKPVVAPKKNIGFIPWYKYIPIYQKLQEIQRRRK</sequence>
<name>A2DZQ7_TRIV3</name>
<dbReference type="EMBL" id="DS113275">
    <property type="protein sequence ID" value="EAY14125.1"/>
    <property type="molecule type" value="Genomic_DNA"/>
</dbReference>
<evidence type="ECO:0000313" key="2">
    <source>
        <dbReference type="Proteomes" id="UP000001542"/>
    </source>
</evidence>
<evidence type="ECO:0000313" key="1">
    <source>
        <dbReference type="EMBL" id="EAY14125.1"/>
    </source>
</evidence>
<protein>
    <submittedName>
        <fullName evidence="1">Uncharacterized protein</fullName>
    </submittedName>
</protein>
<dbReference type="InParanoid" id="A2DZQ7"/>
<dbReference type="VEuPathDB" id="TrichDB:TVAGG3_0261290"/>
<reference evidence="1" key="1">
    <citation type="submission" date="2006-10" db="EMBL/GenBank/DDBJ databases">
        <authorList>
            <person name="Amadeo P."/>
            <person name="Zhao Q."/>
            <person name="Wortman J."/>
            <person name="Fraser-Liggett C."/>
            <person name="Carlton J."/>
        </authorList>
    </citation>
    <scope>NUCLEOTIDE SEQUENCE</scope>
    <source>
        <strain evidence="1">G3</strain>
    </source>
</reference>
<reference evidence="1" key="2">
    <citation type="journal article" date="2007" name="Science">
        <title>Draft genome sequence of the sexually transmitted pathogen Trichomonas vaginalis.</title>
        <authorList>
            <person name="Carlton J.M."/>
            <person name="Hirt R.P."/>
            <person name="Silva J.C."/>
            <person name="Delcher A.L."/>
            <person name="Schatz M."/>
            <person name="Zhao Q."/>
            <person name="Wortman J.R."/>
            <person name="Bidwell S.L."/>
            <person name="Alsmark U.C.M."/>
            <person name="Besteiro S."/>
            <person name="Sicheritz-Ponten T."/>
            <person name="Noel C.J."/>
            <person name="Dacks J.B."/>
            <person name="Foster P.G."/>
            <person name="Simillion C."/>
            <person name="Van de Peer Y."/>
            <person name="Miranda-Saavedra D."/>
            <person name="Barton G.J."/>
            <person name="Westrop G.D."/>
            <person name="Mueller S."/>
            <person name="Dessi D."/>
            <person name="Fiori P.L."/>
            <person name="Ren Q."/>
            <person name="Paulsen I."/>
            <person name="Zhang H."/>
            <person name="Bastida-Corcuera F.D."/>
            <person name="Simoes-Barbosa A."/>
            <person name="Brown M.T."/>
            <person name="Hayes R.D."/>
            <person name="Mukherjee M."/>
            <person name="Okumura C.Y."/>
            <person name="Schneider R."/>
            <person name="Smith A.J."/>
            <person name="Vanacova S."/>
            <person name="Villalvazo M."/>
            <person name="Haas B.J."/>
            <person name="Pertea M."/>
            <person name="Feldblyum T.V."/>
            <person name="Utterback T.R."/>
            <person name="Shu C.L."/>
            <person name="Osoegawa K."/>
            <person name="de Jong P.J."/>
            <person name="Hrdy I."/>
            <person name="Horvathova L."/>
            <person name="Zubacova Z."/>
            <person name="Dolezal P."/>
            <person name="Malik S.B."/>
            <person name="Logsdon J.M. Jr."/>
            <person name="Henze K."/>
            <person name="Gupta A."/>
            <person name="Wang C.C."/>
            <person name="Dunne R.L."/>
            <person name="Upcroft J.A."/>
            <person name="Upcroft P."/>
            <person name="White O."/>
            <person name="Salzberg S.L."/>
            <person name="Tang P."/>
            <person name="Chiu C.-H."/>
            <person name="Lee Y.-S."/>
            <person name="Embley T.M."/>
            <person name="Coombs G.H."/>
            <person name="Mottram J.C."/>
            <person name="Tachezy J."/>
            <person name="Fraser-Liggett C.M."/>
            <person name="Johnson P.J."/>
        </authorList>
    </citation>
    <scope>NUCLEOTIDE SEQUENCE [LARGE SCALE GENOMIC DNA]</scope>
    <source>
        <strain evidence="1">G3</strain>
    </source>
</reference>